<evidence type="ECO:0000259" key="2">
    <source>
        <dbReference type="SMART" id="SM01002"/>
    </source>
</evidence>
<name>A0A6J4TH10_9ACTN</name>
<dbReference type="InterPro" id="IPR046951">
    <property type="entry name" value="CEOS"/>
</dbReference>
<dbReference type="EC" id="1.4.1.1" evidence="4"/>
<dbReference type="PANTHER" id="PTHR42795">
    <property type="entry name" value="ALANINE DEHYDROGENASE"/>
    <property type="match status" value="1"/>
</dbReference>
<reference evidence="4" key="1">
    <citation type="submission" date="2020-02" db="EMBL/GenBank/DDBJ databases">
        <authorList>
            <person name="Meier V. D."/>
        </authorList>
    </citation>
    <scope>NUCLEOTIDE SEQUENCE</scope>
    <source>
        <strain evidence="4">AVDCRST_MAG53</strain>
    </source>
</reference>
<evidence type="ECO:0000259" key="3">
    <source>
        <dbReference type="SMART" id="SM01003"/>
    </source>
</evidence>
<evidence type="ECO:0000256" key="1">
    <source>
        <dbReference type="ARBA" id="ARBA00023002"/>
    </source>
</evidence>
<feature type="domain" description="Alanine dehydrogenase/pyridine nucleotide transhydrogenase NAD(H)-binding" evidence="2">
    <location>
        <begin position="152"/>
        <end position="309"/>
    </location>
</feature>
<dbReference type="SUPFAM" id="SSF52283">
    <property type="entry name" value="Formate/glycerate dehydrogenase catalytic domain-like"/>
    <property type="match status" value="1"/>
</dbReference>
<dbReference type="InterPro" id="IPR007698">
    <property type="entry name" value="AlaDH/PNT_NAD(H)-bd"/>
</dbReference>
<dbReference type="Pfam" id="PF05222">
    <property type="entry name" value="AlaDh_PNT_N"/>
    <property type="match status" value="1"/>
</dbReference>
<dbReference type="GO" id="GO:0006524">
    <property type="term" value="P:alanine catabolic process"/>
    <property type="evidence" value="ECO:0007669"/>
    <property type="project" value="TreeGrafter"/>
</dbReference>
<dbReference type="Pfam" id="PF01262">
    <property type="entry name" value="AlaDh_PNT_C"/>
    <property type="match status" value="1"/>
</dbReference>
<dbReference type="Gene3D" id="3.40.50.720">
    <property type="entry name" value="NAD(P)-binding Rossmann-like Domain"/>
    <property type="match status" value="2"/>
</dbReference>
<proteinExistence type="predicted"/>
<dbReference type="PANTHER" id="PTHR42795:SF1">
    <property type="entry name" value="ALANINE DEHYDROGENASE"/>
    <property type="match status" value="1"/>
</dbReference>
<dbReference type="InterPro" id="IPR007886">
    <property type="entry name" value="AlaDH/PNT_N"/>
</dbReference>
<dbReference type="CDD" id="cd12181">
    <property type="entry name" value="ceo_syn"/>
    <property type="match status" value="1"/>
</dbReference>
<dbReference type="AlphaFoldDB" id="A0A6J4TH10"/>
<dbReference type="InterPro" id="IPR036291">
    <property type="entry name" value="NAD(P)-bd_dom_sf"/>
</dbReference>
<sequence>MALTLGVLGRSRKPHEHRLPLHPRQLDRIAPELRGDMTFEAGYGERFGVGDGALATAGFGVARREEVIAGADVVVLPKPLEADLEQLRARQVLWGWPHCVQDPGLTQVAIDRRLTLVAWEAMNHWSDDGHFELHVFHQNNELAGFCSVGHALQLAGRTGHYGRALRAAVISFGATGRGAVRALGAAGVQDVTVLTQRDVAAVAAPFTSMRLVSFERDETDPAQARTVTRDGASRPLIEELAEHDIIVNCVLQDPEEPLTLATTDDLERLAPGTIVVDVSIDPGMGFGWARATSFAVPMITVGDRVHYYAVDHSPSLLWDSASWVIGEALLGHLETVAGGPESWEADPTIHRAIEIEDGVVRNPRILSFQNREAAFPHARRG</sequence>
<dbReference type="GO" id="GO:0005886">
    <property type="term" value="C:plasma membrane"/>
    <property type="evidence" value="ECO:0007669"/>
    <property type="project" value="TreeGrafter"/>
</dbReference>
<accession>A0A6J4TH10</accession>
<dbReference type="GO" id="GO:0047126">
    <property type="term" value="F:N5-(carboxyethyl)ornithine synthase activity"/>
    <property type="evidence" value="ECO:0007669"/>
    <property type="project" value="InterPro"/>
</dbReference>
<gene>
    <name evidence="4" type="ORF">AVDCRST_MAG53-3455</name>
</gene>
<protein>
    <submittedName>
        <fullName evidence="4">Alanine dehydrogenase</fullName>
        <ecNumber evidence="4">1.4.1.1</ecNumber>
    </submittedName>
</protein>
<dbReference type="SUPFAM" id="SSF51735">
    <property type="entry name" value="NAD(P)-binding Rossmann-fold domains"/>
    <property type="match status" value="1"/>
</dbReference>
<dbReference type="GO" id="GO:0000286">
    <property type="term" value="F:alanine dehydrogenase activity"/>
    <property type="evidence" value="ECO:0007669"/>
    <property type="project" value="UniProtKB-EC"/>
</dbReference>
<keyword evidence="1 4" id="KW-0560">Oxidoreductase</keyword>
<dbReference type="SMART" id="SM01002">
    <property type="entry name" value="AlaDh_PNT_C"/>
    <property type="match status" value="1"/>
</dbReference>
<dbReference type="EMBL" id="CADCVR010000106">
    <property type="protein sequence ID" value="CAA9522983.1"/>
    <property type="molecule type" value="Genomic_DNA"/>
</dbReference>
<organism evidence="4">
    <name type="scientific">uncultured Solirubrobacteraceae bacterium</name>
    <dbReference type="NCBI Taxonomy" id="1162706"/>
    <lineage>
        <taxon>Bacteria</taxon>
        <taxon>Bacillati</taxon>
        <taxon>Actinomycetota</taxon>
        <taxon>Thermoleophilia</taxon>
        <taxon>Solirubrobacterales</taxon>
        <taxon>Solirubrobacteraceae</taxon>
        <taxon>environmental samples</taxon>
    </lineage>
</organism>
<dbReference type="SMART" id="SM01003">
    <property type="entry name" value="AlaDh_PNT_N"/>
    <property type="match status" value="1"/>
</dbReference>
<evidence type="ECO:0000313" key="4">
    <source>
        <dbReference type="EMBL" id="CAA9522983.1"/>
    </source>
</evidence>
<feature type="domain" description="Alanine dehydrogenase/pyridine nucleotide transhydrogenase N-terminal" evidence="3">
    <location>
        <begin position="6"/>
        <end position="143"/>
    </location>
</feature>